<reference evidence="2 3" key="1">
    <citation type="submission" date="2016-08" db="EMBL/GenBank/DDBJ databases">
        <title>A Parts List for Fungal Cellulosomes Revealed by Comparative Genomics.</title>
        <authorList>
            <consortium name="DOE Joint Genome Institute"/>
            <person name="Haitjema C.H."/>
            <person name="Gilmore S.P."/>
            <person name="Henske J.K."/>
            <person name="Solomon K.V."/>
            <person name="De Groot R."/>
            <person name="Kuo A."/>
            <person name="Mondo S.J."/>
            <person name="Salamov A.A."/>
            <person name="Labutti K."/>
            <person name="Zhao Z."/>
            <person name="Chiniquy J."/>
            <person name="Barry K."/>
            <person name="Brewer H.M."/>
            <person name="Purvine S.O."/>
            <person name="Wright A.T."/>
            <person name="Boxma B."/>
            <person name="Van Alen T."/>
            <person name="Hackstein J.H."/>
            <person name="Baker S.E."/>
            <person name="Grigoriev I.V."/>
            <person name="O'Malley M.A."/>
        </authorList>
    </citation>
    <scope>NUCLEOTIDE SEQUENCE [LARGE SCALE GENOMIC DNA]</scope>
    <source>
        <strain evidence="2 3">S4</strain>
    </source>
</reference>
<dbReference type="Gene3D" id="1.25.40.20">
    <property type="entry name" value="Ankyrin repeat-containing domain"/>
    <property type="match status" value="2"/>
</dbReference>
<comment type="caution">
    <text evidence="2">The sequence shown here is derived from an EMBL/GenBank/DDBJ whole genome shotgun (WGS) entry which is preliminary data.</text>
</comment>
<evidence type="ECO:0000256" key="1">
    <source>
        <dbReference type="PROSITE-ProRule" id="PRU00023"/>
    </source>
</evidence>
<feature type="repeat" description="ANK" evidence="1">
    <location>
        <begin position="132"/>
        <end position="166"/>
    </location>
</feature>
<dbReference type="SUPFAM" id="SSF48403">
    <property type="entry name" value="Ankyrin repeat"/>
    <property type="match status" value="1"/>
</dbReference>
<organism evidence="2 3">
    <name type="scientific">Anaeromyces robustus</name>
    <dbReference type="NCBI Taxonomy" id="1754192"/>
    <lineage>
        <taxon>Eukaryota</taxon>
        <taxon>Fungi</taxon>
        <taxon>Fungi incertae sedis</taxon>
        <taxon>Chytridiomycota</taxon>
        <taxon>Chytridiomycota incertae sedis</taxon>
        <taxon>Neocallimastigomycetes</taxon>
        <taxon>Neocallimastigales</taxon>
        <taxon>Neocallimastigaceae</taxon>
        <taxon>Anaeromyces</taxon>
    </lineage>
</organism>
<protein>
    <submittedName>
        <fullName evidence="2">Ankyrin</fullName>
    </submittedName>
</protein>
<keyword evidence="3" id="KW-1185">Reference proteome</keyword>
<reference evidence="2 3" key="2">
    <citation type="submission" date="2016-08" db="EMBL/GenBank/DDBJ databases">
        <title>Pervasive Adenine N6-methylation of Active Genes in Fungi.</title>
        <authorList>
            <consortium name="DOE Joint Genome Institute"/>
            <person name="Mondo S.J."/>
            <person name="Dannebaum R.O."/>
            <person name="Kuo R.C."/>
            <person name="Labutti K."/>
            <person name="Haridas S."/>
            <person name="Kuo A."/>
            <person name="Salamov A."/>
            <person name="Ahrendt S.R."/>
            <person name="Lipzen A."/>
            <person name="Sullivan W."/>
            <person name="Andreopoulos W.B."/>
            <person name="Clum A."/>
            <person name="Lindquist E."/>
            <person name="Daum C."/>
            <person name="Ramamoorthy G.K."/>
            <person name="Gryganskyi A."/>
            <person name="Culley D."/>
            <person name="Magnuson J.K."/>
            <person name="James T.Y."/>
            <person name="O'Malley M.A."/>
            <person name="Stajich J.E."/>
            <person name="Spatafora J.W."/>
            <person name="Visel A."/>
            <person name="Grigoriev I.V."/>
        </authorList>
    </citation>
    <scope>NUCLEOTIDE SEQUENCE [LARGE SCALE GENOMIC DNA]</scope>
    <source>
        <strain evidence="2 3">S4</strain>
    </source>
</reference>
<name>A0A1Y1XM41_9FUNG</name>
<dbReference type="EMBL" id="MCFG01000016">
    <property type="protein sequence ID" value="ORX86819.1"/>
    <property type="molecule type" value="Genomic_DNA"/>
</dbReference>
<accession>A0A1Y1XM41</accession>
<gene>
    <name evidence="2" type="ORF">BCR32DRAFT_324775</name>
</gene>
<dbReference type="PROSITE" id="PS50088">
    <property type="entry name" value="ANK_REPEAT"/>
    <property type="match status" value="1"/>
</dbReference>
<dbReference type="InterPro" id="IPR036770">
    <property type="entry name" value="Ankyrin_rpt-contain_sf"/>
</dbReference>
<dbReference type="Proteomes" id="UP000193944">
    <property type="component" value="Unassembled WGS sequence"/>
</dbReference>
<evidence type="ECO:0000313" key="2">
    <source>
        <dbReference type="EMBL" id="ORX86819.1"/>
    </source>
</evidence>
<dbReference type="AlphaFoldDB" id="A0A1Y1XM41"/>
<keyword evidence="1" id="KW-0040">ANK repeat</keyword>
<dbReference type="InterPro" id="IPR002110">
    <property type="entry name" value="Ankyrin_rpt"/>
</dbReference>
<dbReference type="Pfam" id="PF12796">
    <property type="entry name" value="Ank_2"/>
    <property type="match status" value="1"/>
</dbReference>
<dbReference type="OrthoDB" id="10440590at2759"/>
<proteinExistence type="predicted"/>
<sequence>MTNSDFETFKKELFKKLRKESKKCSKIIEQNKKLIENYLYNKELPQVKEFVNEFNNIVLDKKIKKYQIFETVLKDKLFDSVLAQFRESDVLVRACKQEYENSVGWNIIKLEHKKVIDWLLTMNINYGAKDELGMTALMYAVRHSNLEFVVEKIMSTNGKHINLVNNKGNNALFFASLNEKNLKRFIKYKDSFDPNHLNNNNENIILFICRFGDIISEEHVLLMNQLNCSYPNITNDDGLTAAMYLVKRGKFQQIKSIVEHYNIDPNYKNKFNNTLVSVYIQEYYTQFQKCIGETEGFGLNIRTIKRLAHILRNLVDIGCDFHIPVDEDGNSVTTILSKMKDEITIQYLLEKNCVDYAVDNKLDQNNNKYNEIDITNPVIKTNFESVNKWLKEVYYPSGTLNTEIAGILLHGHNHPMY</sequence>
<evidence type="ECO:0000313" key="3">
    <source>
        <dbReference type="Proteomes" id="UP000193944"/>
    </source>
</evidence>